<name>A0A7U2F2F3_PHANO</name>
<evidence type="ECO:0000313" key="2">
    <source>
        <dbReference type="Proteomes" id="UP000663193"/>
    </source>
</evidence>
<dbReference type="Proteomes" id="UP000663193">
    <property type="component" value="Chromosome 7"/>
</dbReference>
<organism evidence="1 2">
    <name type="scientific">Phaeosphaeria nodorum (strain SN15 / ATCC MYA-4574 / FGSC 10173)</name>
    <name type="common">Glume blotch fungus</name>
    <name type="synonym">Parastagonospora nodorum</name>
    <dbReference type="NCBI Taxonomy" id="321614"/>
    <lineage>
        <taxon>Eukaryota</taxon>
        <taxon>Fungi</taxon>
        <taxon>Dikarya</taxon>
        <taxon>Ascomycota</taxon>
        <taxon>Pezizomycotina</taxon>
        <taxon>Dothideomycetes</taxon>
        <taxon>Pleosporomycetidae</taxon>
        <taxon>Pleosporales</taxon>
        <taxon>Pleosporineae</taxon>
        <taxon>Phaeosphaeriaceae</taxon>
        <taxon>Parastagonospora</taxon>
    </lineage>
</organism>
<dbReference type="AlphaFoldDB" id="A0A7U2F2F3"/>
<sequence>TVSKYVSHDKATADIQKQREAFVQKHQELEKSKKNLEDEEYNFRVQTTMLAIELTAHSKSACLELATEFYAIMPREVRDLVYSYLYRSVDSPQDKRSKDKMEPGPDHLRRSIPHWQSKEYVGHEFAREYTEFFYEHTQLQFKAHWCCMEALDDLLLRDPFGYGITPVDLIRAIYITFRGPRRKVTENVFESFRDQSKVLLKLKQSTQVTFRIQLETMFVDETVELDFLLKVLKLLAPMLYNFKKHGRSFDVFIVFDSHVSTKLARNIKFLWDMTQGNLIAKIKSWSTSYANLPEDSFVFGCKLKDVPLKKKSDYFLLKWMLNEPEEEEMGQDYSRISYGGKTCFLS</sequence>
<dbReference type="OrthoDB" id="3795413at2759"/>
<keyword evidence="2" id="KW-1185">Reference proteome</keyword>
<feature type="non-terminal residue" evidence="1">
    <location>
        <position position="1"/>
    </location>
</feature>
<evidence type="ECO:0000313" key="1">
    <source>
        <dbReference type="EMBL" id="QRC97132.1"/>
    </source>
</evidence>
<gene>
    <name evidence="1" type="ORF">JI435_139910</name>
</gene>
<proteinExistence type="predicted"/>
<protein>
    <submittedName>
        <fullName evidence="1">Uncharacterized protein</fullName>
    </submittedName>
</protein>
<dbReference type="VEuPathDB" id="FungiDB:JI435_139910"/>
<accession>A0A7U2F2F3</accession>
<dbReference type="EMBL" id="CP069029">
    <property type="protein sequence ID" value="QRC97132.1"/>
    <property type="molecule type" value="Genomic_DNA"/>
</dbReference>
<reference evidence="2" key="1">
    <citation type="journal article" date="2021" name="BMC Genomics">
        <title>Chromosome-level genome assembly and manually-curated proteome of model necrotroph Parastagonospora nodorum Sn15 reveals a genome-wide trove of candidate effector homologs, and redundancy of virulence-related functions within an accessory chromosome.</title>
        <authorList>
            <person name="Bertazzoni S."/>
            <person name="Jones D.A.B."/>
            <person name="Phan H.T."/>
            <person name="Tan K.-C."/>
            <person name="Hane J.K."/>
        </authorList>
    </citation>
    <scope>NUCLEOTIDE SEQUENCE [LARGE SCALE GENOMIC DNA]</scope>
    <source>
        <strain evidence="2">SN15 / ATCC MYA-4574 / FGSC 10173)</strain>
    </source>
</reference>